<evidence type="ECO:0000259" key="2">
    <source>
        <dbReference type="Pfam" id="PF17761"/>
    </source>
</evidence>
<dbReference type="REBASE" id="356627">
    <property type="entry name" value="S2.Pba31aORF44120P"/>
</dbReference>
<dbReference type="InterPro" id="IPR053148">
    <property type="entry name" value="PD-DEXK-like_domain"/>
</dbReference>
<reference evidence="3 4" key="1">
    <citation type="submission" date="2019-02" db="EMBL/GenBank/DDBJ databases">
        <title>Deep-cultivation of Planctomycetes and their phenomic and genomic characterization uncovers novel biology.</title>
        <authorList>
            <person name="Wiegand S."/>
            <person name="Jogler M."/>
            <person name="Boedeker C."/>
            <person name="Pinto D."/>
            <person name="Vollmers J."/>
            <person name="Rivas-Marin E."/>
            <person name="Kohn T."/>
            <person name="Peeters S.H."/>
            <person name="Heuer A."/>
            <person name="Rast P."/>
            <person name="Oberbeckmann S."/>
            <person name="Bunk B."/>
            <person name="Jeske O."/>
            <person name="Meyerdierks A."/>
            <person name="Storesund J.E."/>
            <person name="Kallscheuer N."/>
            <person name="Luecker S."/>
            <person name="Lage O.M."/>
            <person name="Pohl T."/>
            <person name="Merkel B.J."/>
            <person name="Hornburger P."/>
            <person name="Mueller R.-W."/>
            <person name="Bruemmer F."/>
            <person name="Labrenz M."/>
            <person name="Spormann A.M."/>
            <person name="Op den Camp H."/>
            <person name="Overmann J."/>
            <person name="Amann R."/>
            <person name="Jetten M.S.M."/>
            <person name="Mascher T."/>
            <person name="Medema M.H."/>
            <person name="Devos D.P."/>
            <person name="Kaster A.-K."/>
            <person name="Ovreas L."/>
            <person name="Rohde M."/>
            <person name="Galperin M.Y."/>
            <person name="Jogler C."/>
        </authorList>
    </citation>
    <scope>NUCLEOTIDE SEQUENCE [LARGE SCALE GENOMIC DNA]</scope>
    <source>
        <strain evidence="3 4">Q31a</strain>
    </source>
</reference>
<evidence type="ECO:0000313" key="3">
    <source>
        <dbReference type="EMBL" id="QDV26044.1"/>
    </source>
</evidence>
<dbReference type="OrthoDB" id="9801263at2"/>
<dbReference type="Gene3D" id="3.40.1350.10">
    <property type="match status" value="1"/>
</dbReference>
<dbReference type="AlphaFoldDB" id="A0A518GBS9"/>
<dbReference type="Proteomes" id="UP000318017">
    <property type="component" value="Chromosome"/>
</dbReference>
<dbReference type="InterPro" id="IPR041527">
    <property type="entry name" value="YhcG_N"/>
</dbReference>
<proteinExistence type="predicted"/>
<dbReference type="PANTHER" id="PTHR30547:SF0">
    <property type="entry name" value="BLR8175 PROTEIN"/>
    <property type="match status" value="1"/>
</dbReference>
<organism evidence="3 4">
    <name type="scientific">Aureliella helgolandensis</name>
    <dbReference type="NCBI Taxonomy" id="2527968"/>
    <lineage>
        <taxon>Bacteria</taxon>
        <taxon>Pseudomonadati</taxon>
        <taxon>Planctomycetota</taxon>
        <taxon>Planctomycetia</taxon>
        <taxon>Pirellulales</taxon>
        <taxon>Pirellulaceae</taxon>
        <taxon>Aureliella</taxon>
    </lineage>
</organism>
<accession>A0A518GBS9</accession>
<dbReference type="KEGG" id="ahel:Q31a_44140"/>
<protein>
    <recommendedName>
        <fullName evidence="5">DUF1016 domain-containing protein</fullName>
    </recommendedName>
</protein>
<dbReference type="PANTHER" id="PTHR30547">
    <property type="entry name" value="UNCHARACTERIZED PROTEIN YHCG-RELATED"/>
    <property type="match status" value="1"/>
</dbReference>
<dbReference type="GO" id="GO:0003676">
    <property type="term" value="F:nucleic acid binding"/>
    <property type="evidence" value="ECO:0007669"/>
    <property type="project" value="InterPro"/>
</dbReference>
<feature type="domain" description="YhcG N-terminal" evidence="2">
    <location>
        <begin position="21"/>
        <end position="179"/>
    </location>
</feature>
<dbReference type="EMBL" id="CP036298">
    <property type="protein sequence ID" value="QDV26044.1"/>
    <property type="molecule type" value="Genomic_DNA"/>
</dbReference>
<evidence type="ECO:0000313" key="4">
    <source>
        <dbReference type="Proteomes" id="UP000318017"/>
    </source>
</evidence>
<dbReference type="RefSeq" id="WP_145081901.1">
    <property type="nucleotide sequence ID" value="NZ_CP036298.1"/>
</dbReference>
<feature type="domain" description="YhcG PDDEXK nuclease" evidence="1">
    <location>
        <begin position="200"/>
        <end position="356"/>
    </location>
</feature>
<dbReference type="Pfam" id="PF06250">
    <property type="entry name" value="YhcG_C"/>
    <property type="match status" value="1"/>
</dbReference>
<dbReference type="InterPro" id="IPR009362">
    <property type="entry name" value="YhcG_C"/>
</dbReference>
<sequence length="371" mass="42056">MAKKKGGMALPDDYAEVFESLKARVRQSQTKAMLSVNREMIQLYWDIGRQIAQRQQDVGWGRSVVDRLSKDLRSAFPDVTGFSASSLWRMRAFCLAYQNLAQPVRELDEQPKEVELAQAVRVSDQPPEALLGIPWGHNVVLFEKVKGKSERLWYASKAIEHGWSRAVLTVQIDSGLYQRQGKAITNFVATLPPPQSDLAQESLKDPYLFDFLTLHEDAVERDLEQGLTDHVQRFLLELGAGFAFVGRQVPISVGDEDDFLDLLFYHLKLRCFVVIDLKMKKFTPADAGQMNYYLSAVDDLMRHPTDQPTIGLILCKSKERIKAEYALRDINKPIGVAEWQTKLVESLPEPLKGSLPSIEEIEAEFESEDSP</sequence>
<dbReference type="Pfam" id="PF17761">
    <property type="entry name" value="DUF1016_N"/>
    <property type="match status" value="1"/>
</dbReference>
<keyword evidence="4" id="KW-1185">Reference proteome</keyword>
<gene>
    <name evidence="3" type="ORF">Q31a_44140</name>
</gene>
<name>A0A518GBS9_9BACT</name>
<dbReference type="InterPro" id="IPR011856">
    <property type="entry name" value="tRNA_endonuc-like_dom_sf"/>
</dbReference>
<evidence type="ECO:0008006" key="5">
    <source>
        <dbReference type="Google" id="ProtNLM"/>
    </source>
</evidence>
<evidence type="ECO:0000259" key="1">
    <source>
        <dbReference type="Pfam" id="PF06250"/>
    </source>
</evidence>